<dbReference type="SUPFAM" id="SSF51735">
    <property type="entry name" value="NAD(P)-binding Rossmann-fold domains"/>
    <property type="match status" value="1"/>
</dbReference>
<dbReference type="InterPro" id="IPR013332">
    <property type="entry name" value="KPR_N"/>
</dbReference>
<comment type="similarity">
    <text evidence="1 4">Belongs to the ketopantoate reductase family.</text>
</comment>
<sequence>MPKALIFGTGGVGCIYGFILSQAGCSVTTVCRSNFTAVRDNGIIVRSKIFGNASYRPTAVQTVRQALEQGPFDYIVVTAKAFPGTATLIKEAVDPSTTIVLGQNGIGGEKEYAELYPDNGLITGVVYLPVTQVEPGVVEHGPLERFEIGTYPPDAPAEAKKRCRELSDLFRAGGGSAPVFDDIQPQRWFKLAVNAAWNPTTALTMCDDANYLRSSPKAEDMIRKIMKDVGKIAAAVGYPDAVTDQGIEHDLQRPKGRLDTGGKEPSMLTDVRNGRATEVEAILGNALKIGEERGVDTPYLELIYTLAKGRDYAIVPDGRWKPIARHG</sequence>
<organism evidence="7 8">
    <name type="scientific">Hortaea werneckii</name>
    <name type="common">Black yeast</name>
    <name type="synonym">Cladosporium werneckii</name>
    <dbReference type="NCBI Taxonomy" id="91943"/>
    <lineage>
        <taxon>Eukaryota</taxon>
        <taxon>Fungi</taxon>
        <taxon>Dikarya</taxon>
        <taxon>Ascomycota</taxon>
        <taxon>Pezizomycotina</taxon>
        <taxon>Dothideomycetes</taxon>
        <taxon>Dothideomycetidae</taxon>
        <taxon>Mycosphaerellales</taxon>
        <taxon>Teratosphaeriaceae</taxon>
        <taxon>Hortaea</taxon>
    </lineage>
</organism>
<dbReference type="VEuPathDB" id="FungiDB:BTJ68_08835"/>
<dbReference type="InterPro" id="IPR008927">
    <property type="entry name" value="6-PGluconate_DH-like_C_sf"/>
</dbReference>
<dbReference type="GO" id="GO:0015940">
    <property type="term" value="P:pantothenate biosynthetic process"/>
    <property type="evidence" value="ECO:0007669"/>
    <property type="project" value="InterPro"/>
</dbReference>
<dbReference type="Gene3D" id="3.40.50.720">
    <property type="entry name" value="NAD(P)-binding Rossmann-like Domain"/>
    <property type="match status" value="1"/>
</dbReference>
<dbReference type="GO" id="GO:0008677">
    <property type="term" value="F:2-dehydropantoate 2-reductase activity"/>
    <property type="evidence" value="ECO:0007669"/>
    <property type="project" value="UniProtKB-EC"/>
</dbReference>
<evidence type="ECO:0000259" key="6">
    <source>
        <dbReference type="Pfam" id="PF08546"/>
    </source>
</evidence>
<comment type="caution">
    <text evidence="7">The sequence shown here is derived from an EMBL/GenBank/DDBJ whole genome shotgun (WGS) entry which is preliminary data.</text>
</comment>
<dbReference type="FunFam" id="1.10.1040.10:FF:000017">
    <property type="entry name" value="2-dehydropantoate 2-reductase"/>
    <property type="match status" value="1"/>
</dbReference>
<comment type="catalytic activity">
    <reaction evidence="4">
        <text>(R)-pantoate + NADP(+) = 2-dehydropantoate + NADPH + H(+)</text>
        <dbReference type="Rhea" id="RHEA:16233"/>
        <dbReference type="ChEBI" id="CHEBI:11561"/>
        <dbReference type="ChEBI" id="CHEBI:15378"/>
        <dbReference type="ChEBI" id="CHEBI:15980"/>
        <dbReference type="ChEBI" id="CHEBI:57783"/>
        <dbReference type="ChEBI" id="CHEBI:58349"/>
        <dbReference type="EC" id="1.1.1.169"/>
    </reaction>
</comment>
<protein>
    <recommendedName>
        <fullName evidence="4">2-dehydropantoate 2-reductase</fullName>
        <ecNumber evidence="4">1.1.1.169</ecNumber>
    </recommendedName>
    <alternativeName>
        <fullName evidence="4">Ketopantoate reductase</fullName>
    </alternativeName>
</protein>
<feature type="domain" description="Ketopantoate reductase N-terminal" evidence="5">
    <location>
        <begin position="5"/>
        <end position="152"/>
    </location>
</feature>
<keyword evidence="3 4" id="KW-0560">Oxidoreductase</keyword>
<keyword evidence="2 4" id="KW-0521">NADP</keyword>
<dbReference type="Pfam" id="PF08546">
    <property type="entry name" value="ApbA_C"/>
    <property type="match status" value="1"/>
</dbReference>
<evidence type="ECO:0000313" key="8">
    <source>
        <dbReference type="Proteomes" id="UP000270230"/>
    </source>
</evidence>
<proteinExistence type="inferred from homology"/>
<evidence type="ECO:0000256" key="4">
    <source>
        <dbReference type="RuleBase" id="RU362068"/>
    </source>
</evidence>
<dbReference type="Pfam" id="PF02558">
    <property type="entry name" value="ApbA"/>
    <property type="match status" value="1"/>
</dbReference>
<evidence type="ECO:0000259" key="5">
    <source>
        <dbReference type="Pfam" id="PF02558"/>
    </source>
</evidence>
<dbReference type="NCBIfam" id="TIGR00745">
    <property type="entry name" value="apbA_panE"/>
    <property type="match status" value="1"/>
</dbReference>
<comment type="function">
    <text evidence="4">Catalyzes the NADPH-dependent reduction of ketopantoate into pantoic acid.</text>
</comment>
<dbReference type="EMBL" id="QWIN01000753">
    <property type="protein sequence ID" value="RMY47323.1"/>
    <property type="molecule type" value="Genomic_DNA"/>
</dbReference>
<dbReference type="InterPro" id="IPR003710">
    <property type="entry name" value="ApbA"/>
</dbReference>
<dbReference type="PANTHER" id="PTHR21708">
    <property type="entry name" value="PROBABLE 2-DEHYDROPANTOATE 2-REDUCTASE"/>
    <property type="match status" value="1"/>
</dbReference>
<dbReference type="EC" id="1.1.1.169" evidence="4"/>
<evidence type="ECO:0000256" key="1">
    <source>
        <dbReference type="ARBA" id="ARBA00007870"/>
    </source>
</evidence>
<evidence type="ECO:0000256" key="2">
    <source>
        <dbReference type="ARBA" id="ARBA00022857"/>
    </source>
</evidence>
<evidence type="ECO:0000256" key="3">
    <source>
        <dbReference type="ARBA" id="ARBA00023002"/>
    </source>
</evidence>
<dbReference type="InterPro" id="IPR013752">
    <property type="entry name" value="KPA_reductase"/>
</dbReference>
<accession>A0A3M7C5P5</accession>
<dbReference type="Proteomes" id="UP000270230">
    <property type="component" value="Unassembled WGS sequence"/>
</dbReference>
<dbReference type="InterPro" id="IPR051402">
    <property type="entry name" value="KPR-Related"/>
</dbReference>
<dbReference type="AlphaFoldDB" id="A0A3M7C5P5"/>
<dbReference type="SUPFAM" id="SSF48179">
    <property type="entry name" value="6-phosphogluconate dehydrogenase C-terminal domain-like"/>
    <property type="match status" value="1"/>
</dbReference>
<name>A0A3M7C5P5_HORWE</name>
<dbReference type="PANTHER" id="PTHR21708:SF30">
    <property type="entry name" value="2-DEHYDROPANTOATE 2-REDUCTASE-RELATED"/>
    <property type="match status" value="1"/>
</dbReference>
<dbReference type="Gene3D" id="1.10.1040.10">
    <property type="entry name" value="N-(1-d-carboxylethyl)-l-norvaline Dehydrogenase, domain 2"/>
    <property type="match status" value="1"/>
</dbReference>
<dbReference type="GO" id="GO:0005737">
    <property type="term" value="C:cytoplasm"/>
    <property type="evidence" value="ECO:0007669"/>
    <property type="project" value="TreeGrafter"/>
</dbReference>
<dbReference type="InterPro" id="IPR013328">
    <property type="entry name" value="6PGD_dom2"/>
</dbReference>
<reference evidence="7 8" key="1">
    <citation type="journal article" date="2018" name="BMC Genomics">
        <title>Genomic evidence for intraspecific hybridization in a clonal and extremely halotolerant yeast.</title>
        <authorList>
            <person name="Gostincar C."/>
            <person name="Stajich J.E."/>
            <person name="Zupancic J."/>
            <person name="Zalar P."/>
            <person name="Gunde-Cimerman N."/>
        </authorList>
    </citation>
    <scope>NUCLEOTIDE SEQUENCE [LARGE SCALE GENOMIC DNA]</scope>
    <source>
        <strain evidence="7 8">EXF-151</strain>
    </source>
</reference>
<dbReference type="OrthoDB" id="3609at2759"/>
<gene>
    <name evidence="7" type="ORF">D0865_08738</name>
</gene>
<evidence type="ECO:0000313" key="7">
    <source>
        <dbReference type="EMBL" id="RMY47323.1"/>
    </source>
</evidence>
<dbReference type="InterPro" id="IPR036291">
    <property type="entry name" value="NAD(P)-bd_dom_sf"/>
</dbReference>
<feature type="domain" description="Ketopantoate reductase C-terminal" evidence="6">
    <location>
        <begin position="182"/>
        <end position="309"/>
    </location>
</feature>